<evidence type="ECO:0000313" key="2">
    <source>
        <dbReference type="Proteomes" id="UP000569732"/>
    </source>
</evidence>
<organism evidence="1 2">
    <name type="scientific">Spartinivicinus marinus</name>
    <dbReference type="NCBI Taxonomy" id="2994442"/>
    <lineage>
        <taxon>Bacteria</taxon>
        <taxon>Pseudomonadati</taxon>
        <taxon>Pseudomonadota</taxon>
        <taxon>Gammaproteobacteria</taxon>
        <taxon>Oceanospirillales</taxon>
        <taxon>Zooshikellaceae</taxon>
        <taxon>Spartinivicinus</taxon>
    </lineage>
</organism>
<evidence type="ECO:0008006" key="3">
    <source>
        <dbReference type="Google" id="ProtNLM"/>
    </source>
</evidence>
<comment type="caution">
    <text evidence="1">The sequence shown here is derived from an EMBL/GenBank/DDBJ whole genome shotgun (WGS) entry which is preliminary data.</text>
</comment>
<dbReference type="EMBL" id="JACCKB010000002">
    <property type="protein sequence ID" value="NYZ64700.1"/>
    <property type="molecule type" value="Genomic_DNA"/>
</dbReference>
<sequence length="184" mass="20932">MDIRYQRYRRLLWTIGTKLSFCLLVWQNAGYSDELMSNKGFISTLIGNWRGEALQTPIGPRPYNISFNRISAQCISGVANNGVSRHTWTFCQNNKSHMALTFLSDFAGNSTPIHFKVINSDKEQLVFKAGSHPFMEVTVSRYGDLRWINVIHHGKLHVRILLARIHADPLSNRSSSFLSYSAIA</sequence>
<keyword evidence="2" id="KW-1185">Reference proteome</keyword>
<proteinExistence type="predicted"/>
<dbReference type="Proteomes" id="UP000569732">
    <property type="component" value="Unassembled WGS sequence"/>
</dbReference>
<gene>
    <name evidence="1" type="ORF">H0A36_01690</name>
</gene>
<evidence type="ECO:0000313" key="1">
    <source>
        <dbReference type="EMBL" id="NYZ64700.1"/>
    </source>
</evidence>
<dbReference type="AlphaFoldDB" id="A0A853HSC9"/>
<accession>A0A853HSC9</accession>
<reference evidence="1 2" key="1">
    <citation type="submission" date="2020-07" db="EMBL/GenBank/DDBJ databases">
        <title>Endozoicomonas sp. nov., isolated from sediment.</title>
        <authorList>
            <person name="Gu T."/>
        </authorList>
    </citation>
    <scope>NUCLEOTIDE SEQUENCE [LARGE SCALE GENOMIC DNA]</scope>
    <source>
        <strain evidence="1 2">SM1973</strain>
    </source>
</reference>
<protein>
    <recommendedName>
        <fullName evidence="3">THAP4-like heme-binding beta-barrel domain-containing protein</fullName>
    </recommendedName>
</protein>
<name>A0A853HSC9_9GAMM</name>